<evidence type="ECO:0000313" key="11">
    <source>
        <dbReference type="Proteomes" id="UP001597079"/>
    </source>
</evidence>
<organism evidence="10 11">
    <name type="scientific">Alicyclobacillus fodiniaquatilis</name>
    <dbReference type="NCBI Taxonomy" id="1661150"/>
    <lineage>
        <taxon>Bacteria</taxon>
        <taxon>Bacillati</taxon>
        <taxon>Bacillota</taxon>
        <taxon>Bacilli</taxon>
        <taxon>Bacillales</taxon>
        <taxon>Alicyclobacillaceae</taxon>
        <taxon>Alicyclobacillus</taxon>
    </lineage>
</organism>
<dbReference type="GO" id="GO:0016874">
    <property type="term" value="F:ligase activity"/>
    <property type="evidence" value="ECO:0007669"/>
    <property type="project" value="UniProtKB-KW"/>
</dbReference>
<proteinExistence type="inferred from homology"/>
<comment type="cofactor">
    <cofactor evidence="7">
        <name>Zn(2+)</name>
        <dbReference type="ChEBI" id="CHEBI:29105"/>
    </cofactor>
    <text evidence="7">Binds 1 zinc ion per subunit.</text>
</comment>
<feature type="binding site" evidence="7">
    <location>
        <position position="134"/>
    </location>
    <ligand>
        <name>Zn(2+)</name>
        <dbReference type="ChEBI" id="CHEBI:29105"/>
    </ligand>
</feature>
<dbReference type="PANTHER" id="PTHR43311:SF1">
    <property type="entry name" value="GLUTAMYL-Q TRNA(ASP) SYNTHETASE"/>
    <property type="match status" value="1"/>
</dbReference>
<keyword evidence="2 7" id="KW-0479">Metal-binding</keyword>
<dbReference type="InterPro" id="IPR001412">
    <property type="entry name" value="aa-tRNA-synth_I_CS"/>
</dbReference>
<dbReference type="NCBIfam" id="TIGR03838">
    <property type="entry name" value="queuosine_YadB"/>
    <property type="match status" value="1"/>
</dbReference>
<feature type="binding site" evidence="7">
    <location>
        <position position="215"/>
    </location>
    <ligand>
        <name>L-glutamate</name>
        <dbReference type="ChEBI" id="CHEBI:29985"/>
    </ligand>
</feature>
<feature type="short sequence motif" description="'KMSKS' region" evidence="7">
    <location>
        <begin position="253"/>
        <end position="257"/>
    </location>
</feature>
<feature type="binding site" evidence="7">
    <location>
        <position position="256"/>
    </location>
    <ligand>
        <name>ATP</name>
        <dbReference type="ChEBI" id="CHEBI:30616"/>
    </ligand>
</feature>
<feature type="binding site" evidence="7">
    <location>
        <position position="110"/>
    </location>
    <ligand>
        <name>Zn(2+)</name>
        <dbReference type="ChEBI" id="CHEBI:29105"/>
    </ligand>
</feature>
<dbReference type="NCBIfam" id="NF004315">
    <property type="entry name" value="PRK05710.1-4"/>
    <property type="match status" value="1"/>
</dbReference>
<dbReference type="PANTHER" id="PTHR43311">
    <property type="entry name" value="GLUTAMATE--TRNA LIGASE"/>
    <property type="match status" value="1"/>
</dbReference>
<keyword evidence="6 7" id="KW-0030">Aminoacyl-tRNA synthetase</keyword>
<comment type="caution">
    <text evidence="10">The sequence shown here is derived from an EMBL/GenBank/DDBJ whole genome shotgun (WGS) entry which is preliminary data.</text>
</comment>
<feature type="domain" description="Glutamyl/glutaminyl-tRNA synthetase class Ib catalytic" evidence="9">
    <location>
        <begin position="7"/>
        <end position="283"/>
    </location>
</feature>
<dbReference type="NCBIfam" id="NF004314">
    <property type="entry name" value="PRK05710.1-3"/>
    <property type="match status" value="1"/>
</dbReference>
<dbReference type="InterPro" id="IPR022380">
    <property type="entry name" value="Glu-Q_tRNA(Asp)_Synthase"/>
</dbReference>
<evidence type="ECO:0000256" key="1">
    <source>
        <dbReference type="ARBA" id="ARBA00022598"/>
    </source>
</evidence>
<evidence type="ECO:0000259" key="9">
    <source>
        <dbReference type="Pfam" id="PF00749"/>
    </source>
</evidence>
<feature type="binding site" evidence="7">
    <location>
        <position position="46"/>
    </location>
    <ligand>
        <name>L-glutamate</name>
        <dbReference type="ChEBI" id="CHEBI:29985"/>
    </ligand>
</feature>
<feature type="binding site" evidence="7">
    <location>
        <position position="112"/>
    </location>
    <ligand>
        <name>Zn(2+)</name>
        <dbReference type="ChEBI" id="CHEBI:29105"/>
    </ligand>
</feature>
<feature type="binding site" evidence="7">
    <location>
        <position position="138"/>
    </location>
    <ligand>
        <name>Zn(2+)</name>
        <dbReference type="ChEBI" id="CHEBI:29105"/>
    </ligand>
</feature>
<dbReference type="InterPro" id="IPR014729">
    <property type="entry name" value="Rossmann-like_a/b/a_fold"/>
</dbReference>
<accession>A0ABW4JLN7</accession>
<sequence>MVISPTVRGRFAPTPSGYLHVGNALTALLAWLQVRQQNGTFILRIEDLDDKRLHPKYIAALFEDLHWLGIDWDEGPESGGPFSPYHQKDRTHLYHAAFEELKNRGLLYPCFCSRKQLRAFAVAPHGVTSEGPAYSGKCRYLSEEERLRKATDKTPSWRFILPDTPMAFDDLVYGKQTFAAGAGGDFVVCRADEVFGYQLAVVIDDAAMGVTHVLRGNDLLDSTPRQLCLYQALGLTPPSFAHVPLIYASNGERLAKRNGQMPLRSMRKEGLRPQHLIGYLAWLTGLLVKPEPIELLELIKEFDVRKIVRHRIVLPVNWSETLMKSG</sequence>
<evidence type="ECO:0000256" key="4">
    <source>
        <dbReference type="ARBA" id="ARBA00022833"/>
    </source>
</evidence>
<dbReference type="EC" id="6.1.1.-" evidence="7"/>
<dbReference type="HAMAP" id="MF_01428">
    <property type="entry name" value="Glu_Q_tRNA_synth"/>
    <property type="match status" value="1"/>
</dbReference>
<keyword evidence="11" id="KW-1185">Reference proteome</keyword>
<name>A0ABW4JLN7_9BACL</name>
<comment type="similarity">
    <text evidence="7">Belongs to the class-I aminoacyl-tRNA synthetase family. GluQ subfamily.</text>
</comment>
<evidence type="ECO:0000256" key="2">
    <source>
        <dbReference type="ARBA" id="ARBA00022723"/>
    </source>
</evidence>
<dbReference type="Pfam" id="PF00749">
    <property type="entry name" value="tRNA-synt_1c"/>
    <property type="match status" value="1"/>
</dbReference>
<feature type="short sequence motif" description="'HIGH' region" evidence="7">
    <location>
        <begin position="13"/>
        <end position="23"/>
    </location>
</feature>
<evidence type="ECO:0000256" key="6">
    <source>
        <dbReference type="ARBA" id="ARBA00023146"/>
    </source>
</evidence>
<keyword evidence="4 7" id="KW-0862">Zinc</keyword>
<feature type="binding site" evidence="7">
    <location>
        <position position="197"/>
    </location>
    <ligand>
        <name>L-glutamate</name>
        <dbReference type="ChEBI" id="CHEBI:29985"/>
    </ligand>
</feature>
<dbReference type="RefSeq" id="WP_377944687.1">
    <property type="nucleotide sequence ID" value="NZ_JBHUCX010000075.1"/>
</dbReference>
<evidence type="ECO:0000313" key="10">
    <source>
        <dbReference type="EMBL" id="MFD1676779.1"/>
    </source>
</evidence>
<keyword evidence="3 7" id="KW-0547">Nucleotide-binding</keyword>
<feature type="binding site" evidence="7">
    <location>
        <begin position="10"/>
        <end position="14"/>
    </location>
    <ligand>
        <name>L-glutamate</name>
        <dbReference type="ChEBI" id="CHEBI:29985"/>
    </ligand>
</feature>
<dbReference type="PROSITE" id="PS00178">
    <property type="entry name" value="AA_TRNA_LIGASE_I"/>
    <property type="match status" value="1"/>
</dbReference>
<keyword evidence="1 7" id="KW-0436">Ligase</keyword>
<evidence type="ECO:0000256" key="5">
    <source>
        <dbReference type="ARBA" id="ARBA00022840"/>
    </source>
</evidence>
<dbReference type="EMBL" id="JBHUCX010000075">
    <property type="protein sequence ID" value="MFD1676779.1"/>
    <property type="molecule type" value="Genomic_DNA"/>
</dbReference>
<dbReference type="Gene3D" id="3.40.50.620">
    <property type="entry name" value="HUPs"/>
    <property type="match status" value="1"/>
</dbReference>
<evidence type="ECO:0000256" key="3">
    <source>
        <dbReference type="ARBA" id="ARBA00022741"/>
    </source>
</evidence>
<evidence type="ECO:0000256" key="8">
    <source>
        <dbReference type="RuleBase" id="RU363037"/>
    </source>
</evidence>
<comment type="function">
    <text evidence="7">Catalyzes the tRNA-independent activation of glutamate in presence of ATP and the subsequent transfer of glutamate onto a tRNA(Asp). Glutamate is transferred on the 2-amino-5-(4,5-dihydroxy-2-cyclopenten-1-yl) moiety of the queuosine in the wobble position of the QUC anticodon.</text>
</comment>
<dbReference type="Proteomes" id="UP001597079">
    <property type="component" value="Unassembled WGS sequence"/>
</dbReference>
<dbReference type="InterPro" id="IPR000924">
    <property type="entry name" value="Glu/Gln-tRNA-synth"/>
</dbReference>
<protein>
    <recommendedName>
        <fullName evidence="7">Glutamyl-Q tRNA(Asp) synthetase</fullName>
        <shortName evidence="7">Glu-Q-RSs</shortName>
        <ecNumber evidence="7">6.1.1.-</ecNumber>
    </recommendedName>
</protein>
<evidence type="ECO:0000256" key="7">
    <source>
        <dbReference type="HAMAP-Rule" id="MF_01428"/>
    </source>
</evidence>
<keyword evidence="8" id="KW-0648">Protein biosynthesis</keyword>
<dbReference type="InterPro" id="IPR020058">
    <property type="entry name" value="Glu/Gln-tRNA-synth_Ib_cat-dom"/>
</dbReference>
<dbReference type="SUPFAM" id="SSF52374">
    <property type="entry name" value="Nucleotidylyl transferase"/>
    <property type="match status" value="1"/>
</dbReference>
<gene>
    <name evidence="10" type="primary">gluQRS</name>
    <name evidence="7" type="synonym">gluQ</name>
    <name evidence="10" type="ORF">ACFSB2_19070</name>
</gene>
<dbReference type="PRINTS" id="PR00987">
    <property type="entry name" value="TRNASYNTHGLU"/>
</dbReference>
<dbReference type="InterPro" id="IPR049940">
    <property type="entry name" value="GluQ/Sye"/>
</dbReference>
<keyword evidence="5 7" id="KW-0067">ATP-binding</keyword>
<reference evidence="11" key="1">
    <citation type="journal article" date="2019" name="Int. J. Syst. Evol. Microbiol.">
        <title>The Global Catalogue of Microorganisms (GCM) 10K type strain sequencing project: providing services to taxonomists for standard genome sequencing and annotation.</title>
        <authorList>
            <consortium name="The Broad Institute Genomics Platform"/>
            <consortium name="The Broad Institute Genome Sequencing Center for Infectious Disease"/>
            <person name="Wu L."/>
            <person name="Ma J."/>
        </authorList>
    </citation>
    <scope>NUCLEOTIDE SEQUENCE [LARGE SCALE GENOMIC DNA]</scope>
    <source>
        <strain evidence="11">CGMCC 1.12286</strain>
    </source>
</reference>